<comment type="caution">
    <text evidence="1">The sequence shown here is derived from an EMBL/GenBank/DDBJ whole genome shotgun (WGS) entry which is preliminary data.</text>
</comment>
<proteinExistence type="predicted"/>
<dbReference type="Gene3D" id="2.30.30.110">
    <property type="match status" value="1"/>
</dbReference>
<dbReference type="InterPro" id="IPR003477">
    <property type="entry name" value="PemK-like"/>
</dbReference>
<dbReference type="PANTHER" id="PTHR33988">
    <property type="entry name" value="ENDORIBONUCLEASE MAZF-RELATED"/>
    <property type="match status" value="1"/>
</dbReference>
<dbReference type="InterPro" id="IPR011067">
    <property type="entry name" value="Plasmid_toxin/cell-grow_inhib"/>
</dbReference>
<dbReference type="Pfam" id="PF02452">
    <property type="entry name" value="PemK_toxin"/>
    <property type="match status" value="1"/>
</dbReference>
<dbReference type="EMBL" id="CABL01000001">
    <property type="protein sequence ID" value="CBH74358.1"/>
    <property type="molecule type" value="Genomic_DNA"/>
</dbReference>
<accession>E6PD23</accession>
<evidence type="ECO:0000313" key="1">
    <source>
        <dbReference type="EMBL" id="CBH74358.1"/>
    </source>
</evidence>
<reference evidence="1" key="1">
    <citation type="submission" date="2009-10" db="EMBL/GenBank/DDBJ databases">
        <title>Diversity of trophic interactions inside an arsenic-rich microbial ecosystem.</title>
        <authorList>
            <person name="Bertin P.N."/>
            <person name="Heinrich-Salmeron A."/>
            <person name="Pelletier E."/>
            <person name="Goulhen-Chollet F."/>
            <person name="Arsene-Ploetze F."/>
            <person name="Gallien S."/>
            <person name="Calteau A."/>
            <person name="Vallenet D."/>
            <person name="Casiot C."/>
            <person name="Chane-Woon-Ming B."/>
            <person name="Giloteaux L."/>
            <person name="Barakat M."/>
            <person name="Bonnefoy V."/>
            <person name="Bruneel O."/>
            <person name="Chandler M."/>
            <person name="Cleiss J."/>
            <person name="Duran R."/>
            <person name="Elbaz-Poulichet F."/>
            <person name="Fonknechten N."/>
            <person name="Lauga B."/>
            <person name="Mornico D."/>
            <person name="Ortet P."/>
            <person name="Schaeffer C."/>
            <person name="Siguier P."/>
            <person name="Alexander Thil Smith A."/>
            <person name="Van Dorsselaer A."/>
            <person name="Weissenbach J."/>
            <person name="Medigue C."/>
            <person name="Le Paslier D."/>
        </authorList>
    </citation>
    <scope>NUCLEOTIDE SEQUENCE</scope>
</reference>
<dbReference type="GO" id="GO:0004521">
    <property type="term" value="F:RNA endonuclease activity"/>
    <property type="evidence" value="ECO:0007669"/>
    <property type="project" value="TreeGrafter"/>
</dbReference>
<dbReference type="PANTHER" id="PTHR33988:SF3">
    <property type="entry name" value="ENDORIBONUCLEASE TOXIN CHPB-RELATED"/>
    <property type="match status" value="1"/>
</dbReference>
<gene>
    <name evidence="1" type="primary">chpA</name>
    <name evidence="1" type="ORF">CARN1_2245</name>
</gene>
<dbReference type="SUPFAM" id="SSF50118">
    <property type="entry name" value="Cell growth inhibitor/plasmid maintenance toxic component"/>
    <property type="match status" value="1"/>
</dbReference>
<dbReference type="GO" id="GO:0006402">
    <property type="term" value="P:mRNA catabolic process"/>
    <property type="evidence" value="ECO:0007669"/>
    <property type="project" value="TreeGrafter"/>
</dbReference>
<dbReference type="AlphaFoldDB" id="E6PD23"/>
<dbReference type="GO" id="GO:0003677">
    <property type="term" value="F:DNA binding"/>
    <property type="evidence" value="ECO:0007669"/>
    <property type="project" value="InterPro"/>
</dbReference>
<sequence>MNDETPDEGDVIWLTLDPTLGHEQQERRPFLVLTPRGYNQKTSLVLGCPITSKSKGYPFEVRVSGVDALAGVVLADQLKSLDWRVRRAEIAGRVDVATTDAVRSLVKRLLAIS</sequence>
<dbReference type="GO" id="GO:0016075">
    <property type="term" value="P:rRNA catabolic process"/>
    <property type="evidence" value="ECO:0007669"/>
    <property type="project" value="TreeGrafter"/>
</dbReference>
<organism evidence="1">
    <name type="scientific">mine drainage metagenome</name>
    <dbReference type="NCBI Taxonomy" id="410659"/>
    <lineage>
        <taxon>unclassified sequences</taxon>
        <taxon>metagenomes</taxon>
        <taxon>ecological metagenomes</taxon>
    </lineage>
</organism>
<protein>
    <submittedName>
        <fullName evidence="1">Toxin of the ChpA-ChpR toxin-antitoxin system, endoribonuclease</fullName>
    </submittedName>
</protein>
<name>E6PD23_9ZZZZ</name>